<organism evidence="2 3">
    <name type="scientific">Pseudohaliea rubra DSM 19751</name>
    <dbReference type="NCBI Taxonomy" id="1265313"/>
    <lineage>
        <taxon>Bacteria</taxon>
        <taxon>Pseudomonadati</taxon>
        <taxon>Pseudomonadota</taxon>
        <taxon>Gammaproteobacteria</taxon>
        <taxon>Cellvibrionales</taxon>
        <taxon>Halieaceae</taxon>
        <taxon>Pseudohaliea</taxon>
    </lineage>
</organism>
<reference evidence="2 3" key="1">
    <citation type="journal article" date="2014" name="Genome Announc.">
        <title>Genome Sequence of Gammaproteobacterial Pseudohaliea rubra Type Strain DSM 19751, Isolated from Coastal Seawater of the Mediterranean Sea.</title>
        <authorList>
            <person name="Spring S."/>
            <person name="Fiebig A."/>
            <person name="Riedel T."/>
            <person name="Goker M."/>
            <person name="Klenk H.P."/>
        </authorList>
    </citation>
    <scope>NUCLEOTIDE SEQUENCE [LARGE SCALE GENOMIC DNA]</scope>
    <source>
        <strain evidence="2 3">DSM 19751</strain>
    </source>
</reference>
<keyword evidence="1" id="KW-0472">Membrane</keyword>
<protein>
    <submittedName>
        <fullName evidence="2">Uncharacterized protein</fullName>
    </submittedName>
</protein>
<accession>A0A095VUA6</accession>
<evidence type="ECO:0000256" key="1">
    <source>
        <dbReference type="SAM" id="Phobius"/>
    </source>
</evidence>
<evidence type="ECO:0000313" key="3">
    <source>
        <dbReference type="Proteomes" id="UP000029640"/>
    </source>
</evidence>
<feature type="transmembrane region" description="Helical" evidence="1">
    <location>
        <begin position="67"/>
        <end position="85"/>
    </location>
</feature>
<dbReference type="RefSeq" id="WP_035516341.1">
    <property type="nucleotide sequence ID" value="NZ_KN234764.1"/>
</dbReference>
<comment type="caution">
    <text evidence="2">The sequence shown here is derived from an EMBL/GenBank/DDBJ whole genome shotgun (WGS) entry which is preliminary data.</text>
</comment>
<keyword evidence="1" id="KW-1133">Transmembrane helix</keyword>
<keyword evidence="1" id="KW-0812">Transmembrane</keyword>
<sequence>MSDSSGIVRAAGEGVGNFLAGIPPALIDFFSGIAAGAGLHGMLDWAAMIFGLGLLLSAARGLRRKRIVGPMIGGAIGVTLMGWAIA</sequence>
<feature type="transmembrane region" description="Helical" evidence="1">
    <location>
        <begin position="29"/>
        <end position="55"/>
    </location>
</feature>
<dbReference type="OrthoDB" id="5739690at2"/>
<keyword evidence="3" id="KW-1185">Reference proteome</keyword>
<dbReference type="EMBL" id="AUVB01000023">
    <property type="protein sequence ID" value="KGE04608.1"/>
    <property type="molecule type" value="Genomic_DNA"/>
</dbReference>
<name>A0A095VUA6_9GAMM</name>
<dbReference type="STRING" id="1265313.HRUBRA_00767"/>
<dbReference type="AlphaFoldDB" id="A0A095VUA6"/>
<dbReference type="Proteomes" id="UP000029640">
    <property type="component" value="Unassembled WGS sequence"/>
</dbReference>
<evidence type="ECO:0000313" key="2">
    <source>
        <dbReference type="EMBL" id="KGE04608.1"/>
    </source>
</evidence>
<proteinExistence type="predicted"/>
<gene>
    <name evidence="2" type="ORF">HRUBRA_00767</name>
</gene>
<dbReference type="HOGENOM" id="CLU_2493607_0_0_6"/>